<comment type="caution">
    <text evidence="6">The sequence shown here is derived from an EMBL/GenBank/DDBJ whole genome shotgun (WGS) entry which is preliminary data.</text>
</comment>
<keyword evidence="2 4" id="KW-0238">DNA-binding</keyword>
<evidence type="ECO:0000256" key="1">
    <source>
        <dbReference type="ARBA" id="ARBA00023015"/>
    </source>
</evidence>
<dbReference type="GO" id="GO:0003677">
    <property type="term" value="F:DNA binding"/>
    <property type="evidence" value="ECO:0007669"/>
    <property type="project" value="UniProtKB-UniRule"/>
</dbReference>
<dbReference type="InterPro" id="IPR001647">
    <property type="entry name" value="HTH_TetR"/>
</dbReference>
<dbReference type="AlphaFoldDB" id="A0A7C9HN26"/>
<evidence type="ECO:0000313" key="7">
    <source>
        <dbReference type="Proteomes" id="UP000480122"/>
    </source>
</evidence>
<dbReference type="PROSITE" id="PS50977">
    <property type="entry name" value="HTH_TETR_2"/>
    <property type="match status" value="1"/>
</dbReference>
<dbReference type="SUPFAM" id="SSF46689">
    <property type="entry name" value="Homeodomain-like"/>
    <property type="match status" value="1"/>
</dbReference>
<evidence type="ECO:0000256" key="4">
    <source>
        <dbReference type="PROSITE-ProRule" id="PRU00335"/>
    </source>
</evidence>
<dbReference type="PANTHER" id="PTHR47506:SF1">
    <property type="entry name" value="HTH-TYPE TRANSCRIPTIONAL REGULATOR YJDC"/>
    <property type="match status" value="1"/>
</dbReference>
<dbReference type="Proteomes" id="UP000480122">
    <property type="component" value="Unassembled WGS sequence"/>
</dbReference>
<dbReference type="InterPro" id="IPR009057">
    <property type="entry name" value="Homeodomain-like_sf"/>
</dbReference>
<evidence type="ECO:0000256" key="2">
    <source>
        <dbReference type="ARBA" id="ARBA00023125"/>
    </source>
</evidence>
<feature type="domain" description="HTH tetR-type" evidence="5">
    <location>
        <begin position="16"/>
        <end position="76"/>
    </location>
</feature>
<dbReference type="Pfam" id="PF00440">
    <property type="entry name" value="TetR_N"/>
    <property type="match status" value="1"/>
</dbReference>
<name>A0A7C9HN26_9MICO</name>
<proteinExistence type="predicted"/>
<sequence>MTEPGMGATLRERTRRAVQAELLAAGQALFVERGYEDVTVDEIAAVVGMSKRSFFRYFGSKEALILGKFDKQGEDFAAALARRPLDEQPWVALRRMFDPVVMYMTDEDSRRSALEVNRVIQSSETLRAGYLERMERAQRLIAIELERREAERESEATALQLAAVVAAAFAALSTANRFAESQGVPLATALDDAISAISGGEFA</sequence>
<protein>
    <submittedName>
        <fullName evidence="6">TetR family transcriptional regulator</fullName>
    </submittedName>
</protein>
<dbReference type="PANTHER" id="PTHR47506">
    <property type="entry name" value="TRANSCRIPTIONAL REGULATORY PROTEIN"/>
    <property type="match status" value="1"/>
</dbReference>
<evidence type="ECO:0000259" key="5">
    <source>
        <dbReference type="PROSITE" id="PS50977"/>
    </source>
</evidence>
<gene>
    <name evidence="6" type="ORF">GLX25_15855</name>
</gene>
<dbReference type="PRINTS" id="PR00455">
    <property type="entry name" value="HTHTETR"/>
</dbReference>
<dbReference type="EMBL" id="WODA01000025">
    <property type="protein sequence ID" value="MUN08584.1"/>
    <property type="molecule type" value="Genomic_DNA"/>
</dbReference>
<feature type="DNA-binding region" description="H-T-H motif" evidence="4">
    <location>
        <begin position="39"/>
        <end position="58"/>
    </location>
</feature>
<dbReference type="Gene3D" id="1.10.357.10">
    <property type="entry name" value="Tetracycline Repressor, domain 2"/>
    <property type="match status" value="1"/>
</dbReference>
<evidence type="ECO:0000313" key="6">
    <source>
        <dbReference type="EMBL" id="MUN08584.1"/>
    </source>
</evidence>
<keyword evidence="7" id="KW-1185">Reference proteome</keyword>
<keyword evidence="3" id="KW-0804">Transcription</keyword>
<evidence type="ECO:0000256" key="3">
    <source>
        <dbReference type="ARBA" id="ARBA00023163"/>
    </source>
</evidence>
<accession>A0A7C9HN26</accession>
<dbReference type="OrthoDB" id="956698at2"/>
<keyword evidence="1" id="KW-0805">Transcription regulation</keyword>
<reference evidence="6 7" key="1">
    <citation type="submission" date="2019-11" db="EMBL/GenBank/DDBJ databases">
        <title>Agromyces kandeliae sp. nov., isolated from mangrove soil.</title>
        <authorList>
            <person name="Wang R."/>
        </authorList>
    </citation>
    <scope>NUCLEOTIDE SEQUENCE [LARGE SCALE GENOMIC DNA]</scope>
    <source>
        <strain evidence="6 7">JCM 11431</strain>
    </source>
</reference>
<dbReference type="Gene3D" id="1.10.10.60">
    <property type="entry name" value="Homeodomain-like"/>
    <property type="match status" value="1"/>
</dbReference>
<organism evidence="6 7">
    <name type="scientific">Agromyces luteolus</name>
    <dbReference type="NCBI Taxonomy" id="88373"/>
    <lineage>
        <taxon>Bacteria</taxon>
        <taxon>Bacillati</taxon>
        <taxon>Actinomycetota</taxon>
        <taxon>Actinomycetes</taxon>
        <taxon>Micrococcales</taxon>
        <taxon>Microbacteriaceae</taxon>
        <taxon>Agromyces</taxon>
    </lineage>
</organism>
<dbReference type="RefSeq" id="WP_155843461.1">
    <property type="nucleotide sequence ID" value="NZ_BAAAIA010000008.1"/>
</dbReference>